<proteinExistence type="predicted"/>
<keyword evidence="1" id="KW-0812">Transmembrane</keyword>
<dbReference type="InterPro" id="IPR025495">
    <property type="entry name" value="DUF4386"/>
</dbReference>
<dbReference type="RefSeq" id="WP_202866765.1">
    <property type="nucleotide sequence ID" value="NZ_SOCE01000001.1"/>
</dbReference>
<gene>
    <name evidence="2" type="ORF">EV138_3909</name>
</gene>
<feature type="transmembrane region" description="Helical" evidence="1">
    <location>
        <begin position="104"/>
        <end position="124"/>
    </location>
</feature>
<evidence type="ECO:0000313" key="2">
    <source>
        <dbReference type="EMBL" id="TDU90323.1"/>
    </source>
</evidence>
<evidence type="ECO:0000313" key="3">
    <source>
        <dbReference type="Proteomes" id="UP000295151"/>
    </source>
</evidence>
<comment type="caution">
    <text evidence="2">The sequence shown here is derived from an EMBL/GenBank/DDBJ whole genome shotgun (WGS) entry which is preliminary data.</text>
</comment>
<dbReference type="Proteomes" id="UP000295151">
    <property type="component" value="Unassembled WGS sequence"/>
</dbReference>
<accession>A0A4V6Q5Y5</accession>
<name>A0A4V6Q5Y5_9ACTN</name>
<keyword evidence="3" id="KW-1185">Reference proteome</keyword>
<keyword evidence="1" id="KW-1133">Transmembrane helix</keyword>
<feature type="transmembrane region" description="Helical" evidence="1">
    <location>
        <begin position="179"/>
        <end position="201"/>
    </location>
</feature>
<dbReference type="EMBL" id="SOCE01000001">
    <property type="protein sequence ID" value="TDU90323.1"/>
    <property type="molecule type" value="Genomic_DNA"/>
</dbReference>
<keyword evidence="1" id="KW-0472">Membrane</keyword>
<feature type="transmembrane region" description="Helical" evidence="1">
    <location>
        <begin position="12"/>
        <end position="35"/>
    </location>
</feature>
<reference evidence="2 3" key="1">
    <citation type="submission" date="2019-03" db="EMBL/GenBank/DDBJ databases">
        <title>Genomic Encyclopedia of Type Strains, Phase III (KMG-III): the genomes of soil and plant-associated and newly described type strains.</title>
        <authorList>
            <person name="Whitman W."/>
        </authorList>
    </citation>
    <scope>NUCLEOTIDE SEQUENCE [LARGE SCALE GENOMIC DNA]</scope>
    <source>
        <strain evidence="2 3">VKM Ac-2575</strain>
    </source>
</reference>
<dbReference type="AlphaFoldDB" id="A0A4V6Q5Y5"/>
<evidence type="ECO:0000256" key="1">
    <source>
        <dbReference type="SAM" id="Phobius"/>
    </source>
</evidence>
<feature type="transmembrane region" description="Helical" evidence="1">
    <location>
        <begin position="207"/>
        <end position="226"/>
    </location>
</feature>
<feature type="transmembrane region" description="Helical" evidence="1">
    <location>
        <begin position="62"/>
        <end position="84"/>
    </location>
</feature>
<feature type="transmembrane region" description="Helical" evidence="1">
    <location>
        <begin position="152"/>
        <end position="172"/>
    </location>
</feature>
<dbReference type="Pfam" id="PF14329">
    <property type="entry name" value="DUF4386"/>
    <property type="match status" value="1"/>
</dbReference>
<protein>
    <submittedName>
        <fullName evidence="2">Uncharacterized protein DUF4386</fullName>
    </submittedName>
</protein>
<sequence length="235" mass="25207">MTAVLPAPRSRLTMPAPGLVAGVGLLVLAVLAALANFGVVERLVTEDDATRTALDISASESLFRWGIAALMLVVLLDVIVAWALQEFFQGVHRELSMLAAWLRVGYAAVFAVAVGQLIGVLRLSGDGQYLRSYSTDQLHTEVMLKVDAFHDIWTAGLVLFGAHLLLIGYLAYRSGRVPRLIGILVVIAGLGYLVDSFGAFLSVGYSLQISGVTFVGEALLMLWLLAKGRRSLLPA</sequence>
<organism evidence="2 3">
    <name type="scientific">Kribbella voronezhensis</name>
    <dbReference type="NCBI Taxonomy" id="2512212"/>
    <lineage>
        <taxon>Bacteria</taxon>
        <taxon>Bacillati</taxon>
        <taxon>Actinomycetota</taxon>
        <taxon>Actinomycetes</taxon>
        <taxon>Propionibacteriales</taxon>
        <taxon>Kribbellaceae</taxon>
        <taxon>Kribbella</taxon>
    </lineage>
</organism>